<dbReference type="SUPFAM" id="SSF51161">
    <property type="entry name" value="Trimeric LpxA-like enzymes"/>
    <property type="match status" value="1"/>
</dbReference>
<dbReference type="Proteomes" id="UP000186607">
    <property type="component" value="Unassembled WGS sequence"/>
</dbReference>
<organism evidence="6 7">
    <name type="scientific">Deinococcus marmoris</name>
    <dbReference type="NCBI Taxonomy" id="249408"/>
    <lineage>
        <taxon>Bacteria</taxon>
        <taxon>Thermotogati</taxon>
        <taxon>Deinococcota</taxon>
        <taxon>Deinococci</taxon>
        <taxon>Deinococcales</taxon>
        <taxon>Deinococcaceae</taxon>
        <taxon>Deinococcus</taxon>
    </lineage>
</organism>
<dbReference type="Pfam" id="PF17836">
    <property type="entry name" value="PglD_N"/>
    <property type="match status" value="1"/>
</dbReference>
<keyword evidence="1 6" id="KW-0808">Transferase</keyword>
<keyword evidence="7" id="KW-1185">Reference proteome</keyword>
<evidence type="ECO:0000313" key="6">
    <source>
        <dbReference type="EMBL" id="OLV15841.1"/>
    </source>
</evidence>
<dbReference type="InterPro" id="IPR011004">
    <property type="entry name" value="Trimer_LpxA-like_sf"/>
</dbReference>
<keyword evidence="2" id="KW-0677">Repeat</keyword>
<dbReference type="InterPro" id="IPR050179">
    <property type="entry name" value="Trans_hexapeptide_repeat"/>
</dbReference>
<dbReference type="STRING" id="249408.BOO71_0013639"/>
<evidence type="ECO:0000259" key="5">
    <source>
        <dbReference type="Pfam" id="PF17836"/>
    </source>
</evidence>
<evidence type="ECO:0000256" key="3">
    <source>
        <dbReference type="PIRSR" id="PIRSR620019-1"/>
    </source>
</evidence>
<dbReference type="Gene3D" id="2.160.10.10">
    <property type="entry name" value="Hexapeptide repeat proteins"/>
    <property type="match status" value="1"/>
</dbReference>
<proteinExistence type="predicted"/>
<dbReference type="InterPro" id="IPR020019">
    <property type="entry name" value="AcTrfase_PglD-like"/>
</dbReference>
<accession>A0A1U7NSF7</accession>
<feature type="domain" description="PglD N-terminal" evidence="5">
    <location>
        <begin position="3"/>
        <end position="82"/>
    </location>
</feature>
<evidence type="ECO:0000256" key="4">
    <source>
        <dbReference type="PIRSR" id="PIRSR620019-2"/>
    </source>
</evidence>
<dbReference type="InterPro" id="IPR041561">
    <property type="entry name" value="PglD_N"/>
</dbReference>
<dbReference type="GO" id="GO:0016740">
    <property type="term" value="F:transferase activity"/>
    <property type="evidence" value="ECO:0007669"/>
    <property type="project" value="UniProtKB-KW"/>
</dbReference>
<evidence type="ECO:0000256" key="1">
    <source>
        <dbReference type="ARBA" id="ARBA00022679"/>
    </source>
</evidence>
<dbReference type="EMBL" id="MSTI01000160">
    <property type="protein sequence ID" value="OLV15841.1"/>
    <property type="molecule type" value="Genomic_DNA"/>
</dbReference>
<dbReference type="PANTHER" id="PTHR43300">
    <property type="entry name" value="ACETYLTRANSFERASE"/>
    <property type="match status" value="1"/>
</dbReference>
<dbReference type="RefSeq" id="WP_075836632.1">
    <property type="nucleotide sequence ID" value="NZ_MSTI01000160.1"/>
</dbReference>
<name>A0A1U7NSF7_9DEIO</name>
<dbReference type="Gene3D" id="3.40.50.20">
    <property type="match status" value="1"/>
</dbReference>
<dbReference type="InterPro" id="IPR018357">
    <property type="entry name" value="Hexapep_transf_CS"/>
</dbReference>
<feature type="binding site" evidence="4">
    <location>
        <position position="72"/>
    </location>
    <ligand>
        <name>substrate</name>
    </ligand>
</feature>
<comment type="caution">
    <text evidence="6">The sequence shown here is derived from an EMBL/GenBank/DDBJ whole genome shotgun (WGS) entry which is preliminary data.</text>
</comment>
<evidence type="ECO:0000256" key="2">
    <source>
        <dbReference type="ARBA" id="ARBA00022737"/>
    </source>
</evidence>
<dbReference type="AlphaFoldDB" id="A0A1U7NSF7"/>
<gene>
    <name evidence="6" type="ORF">BOO71_0013639</name>
</gene>
<dbReference type="NCBIfam" id="TIGR03570">
    <property type="entry name" value="NeuD_NnaD"/>
    <property type="match status" value="1"/>
</dbReference>
<feature type="site" description="Increases basicity of active site His" evidence="3">
    <location>
        <position position="140"/>
    </location>
</feature>
<dbReference type="CDD" id="cd03360">
    <property type="entry name" value="LbH_AT_putative"/>
    <property type="match status" value="1"/>
</dbReference>
<dbReference type="OrthoDB" id="9801456at2"/>
<dbReference type="PROSITE" id="PS00101">
    <property type="entry name" value="HEXAPEP_TRANSFERASES"/>
    <property type="match status" value="1"/>
</dbReference>
<protein>
    <submittedName>
        <fullName evidence="6">Acetyltransferase (Isoleucine patch superfamily)</fullName>
    </submittedName>
</protein>
<evidence type="ECO:0000313" key="7">
    <source>
        <dbReference type="Proteomes" id="UP000186607"/>
    </source>
</evidence>
<sequence>MQDIVVFGTGGFGREVHQIIEDLQARGDALNFLGFLDGNANLHNTQVHGFPVLGGVEWLNGRTDVLVGMGVGNPKAKRKMMGQIAELGARCATLVHPLAWVGNRVDLGEGSIVCAGAMITTDIRLDRGVIININCTVGHDTTLHDYVTVAPGATISGNVVVGEGTDLGTNSAIIQGVTVGEWVILGAGAVVSKDLPANVTAVGIPAKVIKERPIGWHQE</sequence>
<feature type="active site" description="Proton acceptor" evidence="3">
    <location>
        <position position="139"/>
    </location>
</feature>
<reference evidence="6 7" key="1">
    <citation type="submission" date="2017-01" db="EMBL/GenBank/DDBJ databases">
        <title>Genome Analysis of Deinococcus marmoris KOPRI26562.</title>
        <authorList>
            <person name="Kim J.H."/>
            <person name="Oh H.-M."/>
        </authorList>
    </citation>
    <scope>NUCLEOTIDE SEQUENCE [LARGE SCALE GENOMIC DNA]</scope>
    <source>
        <strain evidence="6 7">KOPRI26562</strain>
    </source>
</reference>
<dbReference type="PANTHER" id="PTHR43300:SF7">
    <property type="entry name" value="UDP-N-ACETYLBACILLOSAMINE N-ACETYLTRANSFERASE"/>
    <property type="match status" value="1"/>
</dbReference>